<dbReference type="InterPro" id="IPR043776">
    <property type="entry name" value="DUF5718"/>
</dbReference>
<reference evidence="1 2" key="1">
    <citation type="submission" date="2018-01" db="EMBL/GenBank/DDBJ databases">
        <title>Draft genome sequences of six Vibrio diazotrophicus strains isolated from deep-sea sediments of the Baltic Sea.</title>
        <authorList>
            <person name="Castillo D."/>
            <person name="Vandieken V."/>
            <person name="Chiang O."/>
            <person name="Middelboe M."/>
        </authorList>
    </citation>
    <scope>NUCLEOTIDE SEQUENCE [LARGE SCALE GENOMIC DNA]</scope>
    <source>
        <strain evidence="1 2">65.10M</strain>
    </source>
</reference>
<keyword evidence="2" id="KW-1185">Reference proteome</keyword>
<proteinExistence type="predicted"/>
<organism evidence="1 2">
    <name type="scientific">Vibrio diazotrophicus</name>
    <dbReference type="NCBI Taxonomy" id="685"/>
    <lineage>
        <taxon>Bacteria</taxon>
        <taxon>Pseudomonadati</taxon>
        <taxon>Pseudomonadota</taxon>
        <taxon>Gammaproteobacteria</taxon>
        <taxon>Vibrionales</taxon>
        <taxon>Vibrionaceae</taxon>
        <taxon>Vibrio</taxon>
    </lineage>
</organism>
<name>A0ABX4WAN7_VIBDI</name>
<dbReference type="EMBL" id="POSM01000022">
    <property type="protein sequence ID" value="PNH99860.1"/>
    <property type="molecule type" value="Genomic_DNA"/>
</dbReference>
<comment type="caution">
    <text evidence="1">The sequence shown here is derived from an EMBL/GenBank/DDBJ whole genome shotgun (WGS) entry which is preliminary data.</text>
</comment>
<gene>
    <name evidence="1" type="ORF">C1O25_14645</name>
</gene>
<accession>A0ABX4WAN7</accession>
<dbReference type="Pfam" id="PF18985">
    <property type="entry name" value="DUF5718"/>
    <property type="match status" value="1"/>
</dbReference>
<dbReference type="Proteomes" id="UP000236547">
    <property type="component" value="Unassembled WGS sequence"/>
</dbReference>
<dbReference type="RefSeq" id="WP_102968954.1">
    <property type="nucleotide sequence ID" value="NZ_POSM01000022.1"/>
</dbReference>
<evidence type="ECO:0000313" key="2">
    <source>
        <dbReference type="Proteomes" id="UP000236547"/>
    </source>
</evidence>
<evidence type="ECO:0000313" key="1">
    <source>
        <dbReference type="EMBL" id="PNH99860.1"/>
    </source>
</evidence>
<sequence>MNLESCIGFGIAGNFAGHLEQAGESKDFENLHIDKDKPQGIFPFYIPNTYKNLGTYPISDKFQFLSNSENIQVEPEVVLYCELVYNGDVVEKIIPKSFSAFNDCTIRKDNALKISEKKNWGKNSKGISNNWISIDSFDENGILSNYSISSYVYRDGNLEKYGVKAKVSDYTLFYQELLDWAVNCINNQKDEGPLENLSSVLNNAKMPTHCLLAVGATAYESFGENNYIKVGDTIYVVVHKSEDTNIETRILNSDLDCNDISYVKQTTITNI</sequence>
<protein>
    <submittedName>
        <fullName evidence="1">Uncharacterized protein</fullName>
    </submittedName>
</protein>